<keyword evidence="4" id="KW-1185">Reference proteome</keyword>
<proteinExistence type="predicted"/>
<feature type="transmembrane region" description="Helical" evidence="2">
    <location>
        <begin position="190"/>
        <end position="209"/>
    </location>
</feature>
<name>A0ABP8NJQ2_9BACT</name>
<keyword evidence="2" id="KW-0812">Transmembrane</keyword>
<feature type="coiled-coil region" evidence="1">
    <location>
        <begin position="45"/>
        <end position="79"/>
    </location>
</feature>
<gene>
    <name evidence="3" type="ORF">GCM10023093_26070</name>
</gene>
<organism evidence="3 4">
    <name type="scientific">Nemorincola caseinilytica</name>
    <dbReference type="NCBI Taxonomy" id="2054315"/>
    <lineage>
        <taxon>Bacteria</taxon>
        <taxon>Pseudomonadati</taxon>
        <taxon>Bacteroidota</taxon>
        <taxon>Chitinophagia</taxon>
        <taxon>Chitinophagales</taxon>
        <taxon>Chitinophagaceae</taxon>
        <taxon>Nemorincola</taxon>
    </lineage>
</organism>
<keyword evidence="2" id="KW-0472">Membrane</keyword>
<evidence type="ECO:0000256" key="2">
    <source>
        <dbReference type="SAM" id="Phobius"/>
    </source>
</evidence>
<evidence type="ECO:0000313" key="3">
    <source>
        <dbReference type="EMBL" id="GAA4468453.1"/>
    </source>
</evidence>
<evidence type="ECO:0000313" key="4">
    <source>
        <dbReference type="Proteomes" id="UP001500067"/>
    </source>
</evidence>
<protein>
    <submittedName>
        <fullName evidence="3">Uncharacterized protein</fullName>
    </submittedName>
</protein>
<keyword evidence="1" id="KW-0175">Coiled coil</keyword>
<reference evidence="4" key="1">
    <citation type="journal article" date="2019" name="Int. J. Syst. Evol. Microbiol.">
        <title>The Global Catalogue of Microorganisms (GCM) 10K type strain sequencing project: providing services to taxonomists for standard genome sequencing and annotation.</title>
        <authorList>
            <consortium name="The Broad Institute Genomics Platform"/>
            <consortium name="The Broad Institute Genome Sequencing Center for Infectious Disease"/>
            <person name="Wu L."/>
            <person name="Ma J."/>
        </authorList>
    </citation>
    <scope>NUCLEOTIDE SEQUENCE [LARGE SCALE GENOMIC DNA]</scope>
    <source>
        <strain evidence="4">JCM 32105</strain>
    </source>
</reference>
<dbReference type="Proteomes" id="UP001500067">
    <property type="component" value="Unassembled WGS sequence"/>
</dbReference>
<accession>A0ABP8NJQ2</accession>
<sequence>MFLVLGLIIGIGGTMMFGNRKAAQPVIVTGMQTPADMKNTSVLVEAKFQERLDSLSQTNDNLTRKVSSSKTELQKAKQDNKVLLELVDTLLAHSAQTTDTATRLAQCDSLGATVQELIVTTNLKDSLYEDMTSALQAQVSNKDSVISTQQERYNVLRLSFDQSLAQQDLLASQSLLLEKRLKRMKANNRLLSVGLFVLTGIGTATIVALHH</sequence>
<keyword evidence="2" id="KW-1133">Transmembrane helix</keyword>
<comment type="caution">
    <text evidence="3">The sequence shown here is derived from an EMBL/GenBank/DDBJ whole genome shotgun (WGS) entry which is preliminary data.</text>
</comment>
<evidence type="ECO:0000256" key="1">
    <source>
        <dbReference type="SAM" id="Coils"/>
    </source>
</evidence>
<dbReference type="EMBL" id="BAABFA010000019">
    <property type="protein sequence ID" value="GAA4468453.1"/>
    <property type="molecule type" value="Genomic_DNA"/>
</dbReference>